<reference evidence="1 2" key="1">
    <citation type="submission" date="2020-08" db="EMBL/GenBank/DDBJ databases">
        <title>Bridging the membrane lipid divide: bacteria of the FCB group superphylum have the potential to synthesize archaeal ether lipids.</title>
        <authorList>
            <person name="Villanueva L."/>
            <person name="Von Meijenfeldt F.A.B."/>
            <person name="Westbye A.B."/>
            <person name="Yadav S."/>
            <person name="Hopmans E.C."/>
            <person name="Dutilh B.E."/>
            <person name="Sinninghe Damste J.S."/>
        </authorList>
    </citation>
    <scope>NUCLEOTIDE SEQUENCE [LARGE SCALE GENOMIC DNA]</scope>
    <source>
        <strain evidence="1">NIOZ-UU30</strain>
    </source>
</reference>
<dbReference type="Proteomes" id="UP000603434">
    <property type="component" value="Unassembled WGS sequence"/>
</dbReference>
<organism evidence="1 2">
    <name type="scientific">Candidatus Desulfatibia profunda</name>
    <dbReference type="NCBI Taxonomy" id="2841695"/>
    <lineage>
        <taxon>Bacteria</taxon>
        <taxon>Pseudomonadati</taxon>
        <taxon>Thermodesulfobacteriota</taxon>
        <taxon>Desulfobacteria</taxon>
        <taxon>Desulfobacterales</taxon>
        <taxon>Desulfobacterales incertae sedis</taxon>
        <taxon>Candidatus Desulfatibia</taxon>
    </lineage>
</organism>
<evidence type="ECO:0000313" key="1">
    <source>
        <dbReference type="EMBL" id="MBC8362262.1"/>
    </source>
</evidence>
<proteinExistence type="predicted"/>
<accession>A0A8J6NTX3</accession>
<gene>
    <name evidence="1" type="ORF">H8E23_12790</name>
</gene>
<sequence length="70" mass="7735">FLCEETYESEIIVSSISNGMNALVAILRTHNIFPIKPYATKIAESVIALYDSSEDGSVELFFDDVDLMSA</sequence>
<name>A0A8J6NTX3_9BACT</name>
<protein>
    <submittedName>
        <fullName evidence="1">Uncharacterized protein</fullName>
    </submittedName>
</protein>
<feature type="non-terminal residue" evidence="1">
    <location>
        <position position="1"/>
    </location>
</feature>
<dbReference type="AlphaFoldDB" id="A0A8J6NTX3"/>
<evidence type="ECO:0000313" key="2">
    <source>
        <dbReference type="Proteomes" id="UP000603434"/>
    </source>
</evidence>
<dbReference type="EMBL" id="JACNJH010000178">
    <property type="protein sequence ID" value="MBC8362262.1"/>
    <property type="molecule type" value="Genomic_DNA"/>
</dbReference>
<comment type="caution">
    <text evidence="1">The sequence shown here is derived from an EMBL/GenBank/DDBJ whole genome shotgun (WGS) entry which is preliminary data.</text>
</comment>